<proteinExistence type="predicted"/>
<name>A0A2I0L1A9_PUNGR</name>
<accession>A0A2I0L1A9</accession>
<gene>
    <name evidence="1" type="ORF">CRG98_005117</name>
</gene>
<dbReference type="Proteomes" id="UP000233551">
    <property type="component" value="Unassembled WGS sequence"/>
</dbReference>
<comment type="caution">
    <text evidence="1">The sequence shown here is derived from an EMBL/GenBank/DDBJ whole genome shotgun (WGS) entry which is preliminary data.</text>
</comment>
<reference evidence="1 2" key="1">
    <citation type="submission" date="2017-11" db="EMBL/GenBank/DDBJ databases">
        <title>De-novo sequencing of pomegranate (Punica granatum L.) genome.</title>
        <authorList>
            <person name="Akparov Z."/>
            <person name="Amiraslanov A."/>
            <person name="Hajiyeva S."/>
            <person name="Abbasov M."/>
            <person name="Kaur K."/>
            <person name="Hamwieh A."/>
            <person name="Solovyev V."/>
            <person name="Salamov A."/>
            <person name="Braich B."/>
            <person name="Kosarev P."/>
            <person name="Mahmoud A."/>
            <person name="Hajiyev E."/>
            <person name="Babayeva S."/>
            <person name="Izzatullayeva V."/>
            <person name="Mammadov A."/>
            <person name="Mammadov A."/>
            <person name="Sharifova S."/>
            <person name="Ojaghi J."/>
            <person name="Eynullazada K."/>
            <person name="Bayramov B."/>
            <person name="Abdulazimova A."/>
            <person name="Shahmuradov I."/>
        </authorList>
    </citation>
    <scope>NUCLEOTIDE SEQUENCE [LARGE SCALE GENOMIC DNA]</scope>
    <source>
        <strain evidence="2">cv. AG2017</strain>
        <tissue evidence="1">Leaf</tissue>
    </source>
</reference>
<sequence>MREDTSHFTNKELLDIDLRNEHCVNPTHFTLFMSYTLSTLLFPTKINPFYFYLRGLSNSVTMLIRVGCKPIVQLKKELDNQGSDEEKNLSLHLDFVKAAVEQRQALIQRVDEGKIEARVEAQGLHEASTGTEPLTPPMLLTVLDDSHTPSVPSTCEAGLHDRVITYASTFRLNCSVNILLIDLCSSTGTGRLASSRGSKSNAVVSYAFFLPFKEFTQFYATT</sequence>
<evidence type="ECO:0000313" key="2">
    <source>
        <dbReference type="Proteomes" id="UP000233551"/>
    </source>
</evidence>
<dbReference type="EMBL" id="PGOL01000204">
    <property type="protein sequence ID" value="PKI74497.1"/>
    <property type="molecule type" value="Genomic_DNA"/>
</dbReference>
<dbReference type="AlphaFoldDB" id="A0A2I0L1A9"/>
<protein>
    <submittedName>
        <fullName evidence="1">Uncharacterized protein</fullName>
    </submittedName>
</protein>
<evidence type="ECO:0000313" key="1">
    <source>
        <dbReference type="EMBL" id="PKI74497.1"/>
    </source>
</evidence>
<keyword evidence="2" id="KW-1185">Reference proteome</keyword>
<organism evidence="1 2">
    <name type="scientific">Punica granatum</name>
    <name type="common">Pomegranate</name>
    <dbReference type="NCBI Taxonomy" id="22663"/>
    <lineage>
        <taxon>Eukaryota</taxon>
        <taxon>Viridiplantae</taxon>
        <taxon>Streptophyta</taxon>
        <taxon>Embryophyta</taxon>
        <taxon>Tracheophyta</taxon>
        <taxon>Spermatophyta</taxon>
        <taxon>Magnoliopsida</taxon>
        <taxon>eudicotyledons</taxon>
        <taxon>Gunneridae</taxon>
        <taxon>Pentapetalae</taxon>
        <taxon>rosids</taxon>
        <taxon>malvids</taxon>
        <taxon>Myrtales</taxon>
        <taxon>Lythraceae</taxon>
        <taxon>Punica</taxon>
    </lineage>
</organism>